<dbReference type="KEGG" id="mgy:MGMSRv2__1503"/>
<dbReference type="AlphaFoldDB" id="V6F2L1"/>
<dbReference type="STRING" id="1430440.MGMSRv2__1503"/>
<dbReference type="Proteomes" id="UP000018922">
    <property type="component" value="Chromosome I"/>
</dbReference>
<protein>
    <submittedName>
        <fullName evidence="1">Uncharacterized protein</fullName>
    </submittedName>
</protein>
<reference evidence="1 2" key="1">
    <citation type="journal article" date="2014" name="Genome Announc.">
        <title>Complete genome sequence of Magnetospirillum gryphiswaldense MSR-1.</title>
        <authorList>
            <person name="Wang X."/>
            <person name="Wang Q."/>
            <person name="Zhang W."/>
            <person name="Wang Y."/>
            <person name="Li L."/>
            <person name="Wen T."/>
            <person name="Zhang T."/>
            <person name="Zhang Y."/>
            <person name="Xu J."/>
            <person name="Hu J."/>
            <person name="Li S."/>
            <person name="Liu L."/>
            <person name="Liu J."/>
            <person name="Jiang W."/>
            <person name="Tian J."/>
            <person name="Li Y."/>
            <person name="Schuler D."/>
            <person name="Wang L."/>
            <person name="Li J."/>
        </authorList>
    </citation>
    <scope>NUCLEOTIDE SEQUENCE [LARGE SCALE GENOMIC DNA]</scope>
    <source>
        <strain evidence="2">DSM 6361 / JCM 21280 / NBRC 15271 / MSR-1</strain>
    </source>
</reference>
<accession>V6F2L1</accession>
<dbReference type="EMBL" id="HG794546">
    <property type="protein sequence ID" value="CDK98718.1"/>
    <property type="molecule type" value="Genomic_DNA"/>
</dbReference>
<evidence type="ECO:0000313" key="1">
    <source>
        <dbReference type="EMBL" id="CDK98718.1"/>
    </source>
</evidence>
<gene>
    <name evidence="1" type="ordered locus">MGMSRv2__1503</name>
</gene>
<dbReference type="HOGENOM" id="CLU_2130448_0_0_5"/>
<proteinExistence type="predicted"/>
<organism evidence="1 2">
    <name type="scientific">Magnetospirillum gryphiswaldense (strain DSM 6361 / JCM 21280 / NBRC 15271 / MSR-1)</name>
    <dbReference type="NCBI Taxonomy" id="431944"/>
    <lineage>
        <taxon>Bacteria</taxon>
        <taxon>Pseudomonadati</taxon>
        <taxon>Pseudomonadota</taxon>
        <taxon>Alphaproteobacteria</taxon>
        <taxon>Rhodospirillales</taxon>
        <taxon>Rhodospirillaceae</taxon>
        <taxon>Magnetospirillum</taxon>
    </lineage>
</organism>
<keyword evidence="2" id="KW-1185">Reference proteome</keyword>
<evidence type="ECO:0000313" key="2">
    <source>
        <dbReference type="Proteomes" id="UP000018922"/>
    </source>
</evidence>
<sequence>MPRITEKTTSNSRMFAHFRLSGSAMVKRRKSRICGTSRCRVALIRFETLVSNVLLSRGCWLIPPSIALLDVTAGRDSVPTLPPPSAIFPHPFGLPHLIGWCKCRRMFGHDLPQ</sequence>
<name>V6F2L1_MAGGM</name>